<dbReference type="NCBIfam" id="TIGR03350">
    <property type="entry name" value="type_VI_ompA"/>
    <property type="match status" value="1"/>
</dbReference>
<proteinExistence type="inferred from homology"/>
<name>A0A4R6UL18_9GAMM</name>
<dbReference type="InterPro" id="IPR025713">
    <property type="entry name" value="MotB-like_N_dom"/>
</dbReference>
<evidence type="ECO:0000256" key="2">
    <source>
        <dbReference type="ARBA" id="ARBA00008914"/>
    </source>
</evidence>
<comment type="similarity">
    <text evidence="2">Belongs to the MotB family.</text>
</comment>
<keyword evidence="3" id="KW-1003">Cell membrane</keyword>
<keyword evidence="4 8" id="KW-0812">Transmembrane</keyword>
<dbReference type="OrthoDB" id="9815217at2"/>
<keyword evidence="11" id="KW-1185">Reference proteome</keyword>
<evidence type="ECO:0000256" key="8">
    <source>
        <dbReference type="SAM" id="Phobius"/>
    </source>
</evidence>
<dbReference type="PROSITE" id="PS51123">
    <property type="entry name" value="OMPA_2"/>
    <property type="match status" value="1"/>
</dbReference>
<dbReference type="Gene3D" id="3.30.1330.60">
    <property type="entry name" value="OmpA-like domain"/>
    <property type="match status" value="1"/>
</dbReference>
<dbReference type="PANTHER" id="PTHR30329:SF21">
    <property type="entry name" value="LIPOPROTEIN YIAD-RELATED"/>
    <property type="match status" value="1"/>
</dbReference>
<dbReference type="EMBL" id="SNYM01000009">
    <property type="protein sequence ID" value="TDQ47698.1"/>
    <property type="molecule type" value="Genomic_DNA"/>
</dbReference>
<dbReference type="CDD" id="cd07185">
    <property type="entry name" value="OmpA_C-like"/>
    <property type="match status" value="1"/>
</dbReference>
<organism evidence="10 11">
    <name type="scientific">Permianibacter aggregans</name>
    <dbReference type="NCBI Taxonomy" id="1510150"/>
    <lineage>
        <taxon>Bacteria</taxon>
        <taxon>Pseudomonadati</taxon>
        <taxon>Pseudomonadota</taxon>
        <taxon>Gammaproteobacteria</taxon>
        <taxon>Pseudomonadales</taxon>
        <taxon>Pseudomonadaceae</taxon>
        <taxon>Permianibacter</taxon>
    </lineage>
</organism>
<gene>
    <name evidence="10" type="ORF">EV696_109102</name>
</gene>
<evidence type="ECO:0000256" key="4">
    <source>
        <dbReference type="ARBA" id="ARBA00022692"/>
    </source>
</evidence>
<evidence type="ECO:0000256" key="5">
    <source>
        <dbReference type="ARBA" id="ARBA00022989"/>
    </source>
</evidence>
<dbReference type="InterPro" id="IPR036737">
    <property type="entry name" value="OmpA-like_sf"/>
</dbReference>
<evidence type="ECO:0000256" key="1">
    <source>
        <dbReference type="ARBA" id="ARBA00004162"/>
    </source>
</evidence>
<comment type="caution">
    <text evidence="10">The sequence shown here is derived from an EMBL/GenBank/DDBJ whole genome shotgun (WGS) entry which is preliminary data.</text>
</comment>
<reference evidence="10 11" key="1">
    <citation type="submission" date="2019-03" db="EMBL/GenBank/DDBJ databases">
        <title>Genomic Encyclopedia of Type Strains, Phase IV (KMG-IV): sequencing the most valuable type-strain genomes for metagenomic binning, comparative biology and taxonomic classification.</title>
        <authorList>
            <person name="Goeker M."/>
        </authorList>
    </citation>
    <scope>NUCLEOTIDE SEQUENCE [LARGE SCALE GENOMIC DNA]</scope>
    <source>
        <strain evidence="10 11">DSM 103792</strain>
    </source>
</reference>
<dbReference type="GO" id="GO:0005886">
    <property type="term" value="C:plasma membrane"/>
    <property type="evidence" value="ECO:0007669"/>
    <property type="project" value="UniProtKB-SubCell"/>
</dbReference>
<dbReference type="Pfam" id="PF13677">
    <property type="entry name" value="MotB_plug"/>
    <property type="match status" value="1"/>
</dbReference>
<feature type="domain" description="OmpA-like" evidence="9">
    <location>
        <begin position="154"/>
        <end position="274"/>
    </location>
</feature>
<evidence type="ECO:0000256" key="7">
    <source>
        <dbReference type="PROSITE-ProRule" id="PRU00473"/>
    </source>
</evidence>
<evidence type="ECO:0000256" key="6">
    <source>
        <dbReference type="ARBA" id="ARBA00023136"/>
    </source>
</evidence>
<dbReference type="PANTHER" id="PTHR30329">
    <property type="entry name" value="STATOR ELEMENT OF FLAGELLAR MOTOR COMPLEX"/>
    <property type="match status" value="1"/>
</dbReference>
<evidence type="ECO:0000259" key="9">
    <source>
        <dbReference type="PROSITE" id="PS51123"/>
    </source>
</evidence>
<evidence type="ECO:0000256" key="3">
    <source>
        <dbReference type="ARBA" id="ARBA00022475"/>
    </source>
</evidence>
<dbReference type="InterPro" id="IPR017733">
    <property type="entry name" value="OmpA-like_dom_proteobacteria"/>
</dbReference>
<dbReference type="Pfam" id="PF00691">
    <property type="entry name" value="OmpA"/>
    <property type="match status" value="1"/>
</dbReference>
<dbReference type="InterPro" id="IPR050330">
    <property type="entry name" value="Bact_OuterMem_StrucFunc"/>
</dbReference>
<accession>A0A4R6UL18</accession>
<feature type="transmembrane region" description="Helical" evidence="8">
    <location>
        <begin position="15"/>
        <end position="40"/>
    </location>
</feature>
<dbReference type="AlphaFoldDB" id="A0A4R6UL18"/>
<evidence type="ECO:0000313" key="10">
    <source>
        <dbReference type="EMBL" id="TDQ47698.1"/>
    </source>
</evidence>
<dbReference type="InterPro" id="IPR006665">
    <property type="entry name" value="OmpA-like"/>
</dbReference>
<dbReference type="RefSeq" id="WP_133590919.1">
    <property type="nucleotide sequence ID" value="NZ_CP037953.1"/>
</dbReference>
<keyword evidence="5 8" id="KW-1133">Transmembrane helix</keyword>
<comment type="subcellular location">
    <subcellularLocation>
        <location evidence="1">Cell membrane</location>
        <topology evidence="1">Single-pass membrane protein</topology>
    </subcellularLocation>
</comment>
<dbReference type="NCBIfam" id="NF006508">
    <property type="entry name" value="PRK08944.1"/>
    <property type="match status" value="1"/>
</dbReference>
<keyword evidence="6 7" id="KW-0472">Membrane</keyword>
<evidence type="ECO:0000313" key="11">
    <source>
        <dbReference type="Proteomes" id="UP000295375"/>
    </source>
</evidence>
<protein>
    <submittedName>
        <fullName evidence="10">Chemotaxis protein MotB</fullName>
    </submittedName>
</protein>
<dbReference type="Proteomes" id="UP000295375">
    <property type="component" value="Unassembled WGS sequence"/>
</dbReference>
<dbReference type="SUPFAM" id="SSF103088">
    <property type="entry name" value="OmpA-like"/>
    <property type="match status" value="1"/>
</dbReference>
<sequence length="274" mass="29975">MDEWADDSDSAPRGVPAWIVTFGDLMSLLLCFFVLLWSFAEMDSQKFRAIASSLQASLGTAGGPATEEGGAPVSSGLVEEALPLEIIDPMQYEAQQESTPDDLTPTDLDTIDLDTAEQLLNEKIQQESEIVAQHLVDALQREIVQGKIELEVNGKRITLRIRESGSFASGQATIREDFLPVLANIAEQLAKTEGQITVAGHTDDVIIETERFPSNWSLSAARAVSVADELLKSPGIPDQRMKIAGYSDTQPVAPNDSDENRARNRRVEIILERP</sequence>